<dbReference type="EC" id="3.-.-.-" evidence="3"/>
<evidence type="ECO:0000256" key="1">
    <source>
        <dbReference type="ARBA" id="ARBA00022801"/>
    </source>
</evidence>
<dbReference type="Pfam" id="PF00857">
    <property type="entry name" value="Isochorismatase"/>
    <property type="match status" value="1"/>
</dbReference>
<dbReference type="PANTHER" id="PTHR43540">
    <property type="entry name" value="PEROXYUREIDOACRYLATE/UREIDOACRYLATE AMIDOHYDROLASE-RELATED"/>
    <property type="match status" value="1"/>
</dbReference>
<gene>
    <name evidence="3" type="ORF">ABDK96_08625</name>
</gene>
<feature type="domain" description="Isochorismatase-like" evidence="2">
    <location>
        <begin position="9"/>
        <end position="191"/>
    </location>
</feature>
<dbReference type="SUPFAM" id="SSF52499">
    <property type="entry name" value="Isochorismatase-like hydrolases"/>
    <property type="match status" value="1"/>
</dbReference>
<evidence type="ECO:0000313" key="4">
    <source>
        <dbReference type="Proteomes" id="UP001484097"/>
    </source>
</evidence>
<comment type="caution">
    <text evidence="3">The sequence shown here is derived from an EMBL/GenBank/DDBJ whole genome shotgun (WGS) entry which is preliminary data.</text>
</comment>
<sequence>MWNFDATSSALLVVDMQRDFVEEGRPMEVPMARARIPQMRQLVDGARGAGVPVIFTQHVLYDSFNVSPLETANNQLLLTEGMRDGTDGIEIVDGLDARAEDHYVRKHRYDAFYNTNLEVLLNTVRGYRTVDTLVIAGTLTEVCCESTARSAFMRDFKVAFAGESTGALSETAQSATLDAITRYFGRVLSNAEILQGFTDGATEARR</sequence>
<keyword evidence="4" id="KW-1185">Reference proteome</keyword>
<accession>A0ABV0IHV9</accession>
<protein>
    <submittedName>
        <fullName evidence="3">Isochorismatase family cysteine hydrolase</fullName>
        <ecNumber evidence="3">3.-.-.-</ecNumber>
    </submittedName>
</protein>
<dbReference type="Gene3D" id="3.40.50.850">
    <property type="entry name" value="Isochorismatase-like"/>
    <property type="match status" value="1"/>
</dbReference>
<organism evidence="3 4">
    <name type="scientific">Citricoccus nitrophenolicus</name>
    <dbReference type="NCBI Taxonomy" id="863575"/>
    <lineage>
        <taxon>Bacteria</taxon>
        <taxon>Bacillati</taxon>
        <taxon>Actinomycetota</taxon>
        <taxon>Actinomycetes</taxon>
        <taxon>Micrococcales</taxon>
        <taxon>Micrococcaceae</taxon>
        <taxon>Citricoccus</taxon>
    </lineage>
</organism>
<dbReference type="InterPro" id="IPR000868">
    <property type="entry name" value="Isochorismatase-like_dom"/>
</dbReference>
<dbReference type="PANTHER" id="PTHR43540:SF6">
    <property type="entry name" value="ISOCHORISMATASE-LIKE DOMAIN-CONTAINING PROTEIN"/>
    <property type="match status" value="1"/>
</dbReference>
<evidence type="ECO:0000313" key="3">
    <source>
        <dbReference type="EMBL" id="MEO9247741.1"/>
    </source>
</evidence>
<dbReference type="GO" id="GO:0016787">
    <property type="term" value="F:hydrolase activity"/>
    <property type="evidence" value="ECO:0007669"/>
    <property type="project" value="UniProtKB-KW"/>
</dbReference>
<reference evidence="3 4" key="1">
    <citation type="submission" date="2024-05" db="EMBL/GenBank/DDBJ databases">
        <authorList>
            <person name="Yi C."/>
        </authorList>
    </citation>
    <scope>NUCLEOTIDE SEQUENCE [LARGE SCALE GENOMIC DNA]</scope>
    <source>
        <strain evidence="3 4">XS13</strain>
    </source>
</reference>
<dbReference type="InterPro" id="IPR050272">
    <property type="entry name" value="Isochorismatase-like_hydrls"/>
</dbReference>
<keyword evidence="1 3" id="KW-0378">Hydrolase</keyword>
<proteinExistence type="predicted"/>
<evidence type="ECO:0000259" key="2">
    <source>
        <dbReference type="Pfam" id="PF00857"/>
    </source>
</evidence>
<dbReference type="Proteomes" id="UP001484097">
    <property type="component" value="Unassembled WGS sequence"/>
</dbReference>
<dbReference type="CDD" id="cd00431">
    <property type="entry name" value="cysteine_hydrolases"/>
    <property type="match status" value="1"/>
</dbReference>
<dbReference type="EMBL" id="JBDXMX010000003">
    <property type="protein sequence ID" value="MEO9247741.1"/>
    <property type="molecule type" value="Genomic_DNA"/>
</dbReference>
<name>A0ABV0IHV9_9MICC</name>
<dbReference type="InterPro" id="IPR036380">
    <property type="entry name" value="Isochorismatase-like_sf"/>
</dbReference>
<dbReference type="RefSeq" id="WP_347920400.1">
    <property type="nucleotide sequence ID" value="NZ_JBDXMX010000003.1"/>
</dbReference>